<evidence type="ECO:0008006" key="3">
    <source>
        <dbReference type="Google" id="ProtNLM"/>
    </source>
</evidence>
<gene>
    <name evidence="2" type="ORF">LCGC14_1275130</name>
</gene>
<evidence type="ECO:0000256" key="1">
    <source>
        <dbReference type="SAM" id="Phobius"/>
    </source>
</evidence>
<organism evidence="2">
    <name type="scientific">marine sediment metagenome</name>
    <dbReference type="NCBI Taxonomy" id="412755"/>
    <lineage>
        <taxon>unclassified sequences</taxon>
        <taxon>metagenomes</taxon>
        <taxon>ecological metagenomes</taxon>
    </lineage>
</organism>
<feature type="transmembrane region" description="Helical" evidence="1">
    <location>
        <begin position="266"/>
        <end position="286"/>
    </location>
</feature>
<feature type="transmembrane region" description="Helical" evidence="1">
    <location>
        <begin position="7"/>
        <end position="32"/>
    </location>
</feature>
<comment type="caution">
    <text evidence="2">The sequence shown here is derived from an EMBL/GenBank/DDBJ whole genome shotgun (WGS) entry which is preliminary data.</text>
</comment>
<accession>A0A0F9KWW1</accession>
<protein>
    <recommendedName>
        <fullName evidence="3">Fibronectin type-III domain-containing protein</fullName>
    </recommendedName>
</protein>
<name>A0A0F9KWW1_9ZZZZ</name>
<reference evidence="2" key="1">
    <citation type="journal article" date="2015" name="Nature">
        <title>Complex archaea that bridge the gap between prokaryotes and eukaryotes.</title>
        <authorList>
            <person name="Spang A."/>
            <person name="Saw J.H."/>
            <person name="Jorgensen S.L."/>
            <person name="Zaremba-Niedzwiedzka K."/>
            <person name="Martijn J."/>
            <person name="Lind A.E."/>
            <person name="van Eijk R."/>
            <person name="Schleper C."/>
            <person name="Guy L."/>
            <person name="Ettema T.J."/>
        </authorList>
    </citation>
    <scope>NUCLEOTIDE SEQUENCE</scope>
</reference>
<keyword evidence="1" id="KW-1133">Transmembrane helix</keyword>
<keyword evidence="1" id="KW-0812">Transmembrane</keyword>
<evidence type="ECO:0000313" key="2">
    <source>
        <dbReference type="EMBL" id="KKM86824.1"/>
    </source>
</evidence>
<dbReference type="EMBL" id="LAZR01007194">
    <property type="protein sequence ID" value="KKM86824.1"/>
    <property type="molecule type" value="Genomic_DNA"/>
</dbReference>
<keyword evidence="1" id="KW-0472">Membrane</keyword>
<sequence length="296" mass="33212">MTRKGIIIIGLLLISAGIIPFVIFSLQFFMLVPIGGGGNGTMPTDPSTEYTIIAPTLEPITPNPSTSGVITLDWNDAEVINSGLPSELELSYYRIYKRKDSGLWKLIIVRDVEFYYDYGLADGVYEYKVQSVWYKPIEVHYSEYSAVQSVVVDVKNFPSNPSIIINNGETTTNSLEVTLTLSCDNADEMQFQISEDIWINWIAYTTTYIITLFENDPAAPDYRIGVKFRNEDGTTEDAGYGDIYDDITYVEPPVPPPIPPKEEIDYTLAYVLIGVLIGLFGIGVFLKYRKQTIKSK</sequence>
<dbReference type="AlphaFoldDB" id="A0A0F9KWW1"/>
<proteinExistence type="predicted"/>